<protein>
    <submittedName>
        <fullName evidence="3">DUF3991 domain-containing protein</fullName>
    </submittedName>
</protein>
<accession>A0A6M1SH58</accession>
<evidence type="ECO:0000313" key="4">
    <source>
        <dbReference type="Proteomes" id="UP000477849"/>
    </source>
</evidence>
<dbReference type="Pfam" id="PF13155">
    <property type="entry name" value="Toprim_2"/>
    <property type="match status" value="1"/>
</dbReference>
<proteinExistence type="predicted"/>
<dbReference type="Proteomes" id="UP000477849">
    <property type="component" value="Unassembled WGS sequence"/>
</dbReference>
<comment type="caution">
    <text evidence="3">The sequence shown here is derived from an EMBL/GenBank/DDBJ whole genome shotgun (WGS) entry which is preliminary data.</text>
</comment>
<sequence length="342" mass="37601">MKREELEVLRAKVSCEAVLERAGYEIDVKESTRRAVKYRRRDDIVIVIHDGRGWFDPLSDEKGDVFGLAMFLDSVAFPIAAKAVATLVGFPLSRPEWTSPRSPGPAGDIAERWRNRRTPSPGSDTWRYLCWERSIPSAILRQAGREGLLREGPYGSMWAAHVDNHGRVVGWEERGPDWRGFSTGGSKVLFRLGPSDASRLCVTEAAIDAMSLAALEGSREGTVYLSTGGGWSSATDAALCELAVRPGLTLVAATDANSQGDVYAERLRALAEACGCDWQRLRPPADDWNEVLKAKQNEKRERTKEKSMRPAACAPTASREASPGMRRPLTRPDTDAATREGS</sequence>
<dbReference type="EMBL" id="JAAKZH010000008">
    <property type="protein sequence ID" value="NGO66076.1"/>
    <property type="molecule type" value="Genomic_DNA"/>
</dbReference>
<keyword evidence="4" id="KW-1185">Reference proteome</keyword>
<dbReference type="Gene3D" id="3.40.1360.10">
    <property type="match status" value="1"/>
</dbReference>
<dbReference type="RefSeq" id="WP_163897237.1">
    <property type="nucleotide sequence ID" value="NZ_CP048424.1"/>
</dbReference>
<evidence type="ECO:0000313" key="3">
    <source>
        <dbReference type="EMBL" id="NGO66076.1"/>
    </source>
</evidence>
<reference evidence="3 4" key="1">
    <citation type="submission" date="2020-02" db="EMBL/GenBank/DDBJ databases">
        <title>Genome sequence of the type strain CCBAU10050 of Rhizobium daejeonense.</title>
        <authorList>
            <person name="Gao J."/>
            <person name="Sun J."/>
        </authorList>
    </citation>
    <scope>NUCLEOTIDE SEQUENCE [LARGE SCALE GENOMIC DNA]</scope>
    <source>
        <strain evidence="3 4">CCBAU10050</strain>
    </source>
</reference>
<dbReference type="AlphaFoldDB" id="A0A6M1SH58"/>
<dbReference type="Pfam" id="PF13154">
    <property type="entry name" value="DUF3991"/>
    <property type="match status" value="1"/>
</dbReference>
<feature type="region of interest" description="Disordered" evidence="1">
    <location>
        <begin position="290"/>
        <end position="342"/>
    </location>
</feature>
<dbReference type="CDD" id="cd00188">
    <property type="entry name" value="TOPRIM"/>
    <property type="match status" value="1"/>
</dbReference>
<feature type="region of interest" description="Disordered" evidence="1">
    <location>
        <begin position="99"/>
        <end position="118"/>
    </location>
</feature>
<dbReference type="InterPro" id="IPR025054">
    <property type="entry name" value="DUF3991"/>
</dbReference>
<evidence type="ECO:0000259" key="2">
    <source>
        <dbReference type="Pfam" id="PF13154"/>
    </source>
</evidence>
<feature type="domain" description="DUF3991" evidence="2">
    <location>
        <begin position="127"/>
        <end position="196"/>
    </location>
</feature>
<evidence type="ECO:0000256" key="1">
    <source>
        <dbReference type="SAM" id="MobiDB-lite"/>
    </source>
</evidence>
<dbReference type="InterPro" id="IPR017041">
    <property type="entry name" value="UCP036054"/>
</dbReference>
<feature type="compositionally biased region" description="Basic and acidic residues" evidence="1">
    <location>
        <begin position="290"/>
        <end position="308"/>
    </location>
</feature>
<name>A0A6M1SH58_9HYPH</name>
<gene>
    <name evidence="3" type="ORF">G6N76_20665</name>
</gene>
<feature type="compositionally biased region" description="Basic and acidic residues" evidence="1">
    <location>
        <begin position="330"/>
        <end position="342"/>
    </location>
</feature>
<organism evidence="3 4">
    <name type="scientific">Rhizobium daejeonense</name>
    <dbReference type="NCBI Taxonomy" id="240521"/>
    <lineage>
        <taxon>Bacteria</taxon>
        <taxon>Pseudomonadati</taxon>
        <taxon>Pseudomonadota</taxon>
        <taxon>Alphaproteobacteria</taxon>
        <taxon>Hyphomicrobiales</taxon>
        <taxon>Rhizobiaceae</taxon>
        <taxon>Rhizobium/Agrobacterium group</taxon>
        <taxon>Rhizobium</taxon>
    </lineage>
</organism>
<dbReference type="PIRSF" id="PIRSF036054">
    <property type="entry name" value="UCP036054"/>
    <property type="match status" value="1"/>
</dbReference>